<name>A0A195EXT8_9HYME</name>
<reference evidence="1 2" key="1">
    <citation type="submission" date="2016-03" db="EMBL/GenBank/DDBJ databases">
        <title>Trachymyrmex septentrionalis WGS genome.</title>
        <authorList>
            <person name="Nygaard S."/>
            <person name="Hu H."/>
            <person name="Boomsma J."/>
            <person name="Zhang G."/>
        </authorList>
    </citation>
    <scope>NUCLEOTIDE SEQUENCE [LARGE SCALE GENOMIC DNA]</scope>
    <source>
        <strain evidence="1">Tsep2-gDNA-1</strain>
        <tissue evidence="1">Whole body</tissue>
    </source>
</reference>
<gene>
    <name evidence="1" type="ORF">ALC56_12677</name>
</gene>
<keyword evidence="2" id="KW-1185">Reference proteome</keyword>
<proteinExistence type="predicted"/>
<organism evidence="1 2">
    <name type="scientific">Trachymyrmex septentrionalis</name>
    <dbReference type="NCBI Taxonomy" id="34720"/>
    <lineage>
        <taxon>Eukaryota</taxon>
        <taxon>Metazoa</taxon>
        <taxon>Ecdysozoa</taxon>
        <taxon>Arthropoda</taxon>
        <taxon>Hexapoda</taxon>
        <taxon>Insecta</taxon>
        <taxon>Pterygota</taxon>
        <taxon>Neoptera</taxon>
        <taxon>Endopterygota</taxon>
        <taxon>Hymenoptera</taxon>
        <taxon>Apocrita</taxon>
        <taxon>Aculeata</taxon>
        <taxon>Formicoidea</taxon>
        <taxon>Formicidae</taxon>
        <taxon>Myrmicinae</taxon>
        <taxon>Trachymyrmex</taxon>
    </lineage>
</organism>
<sequence length="70" mass="8008">MATLGQHPPALENMVPRRKRAKLRPWTTLAHVSFDLGPRLRRGNKEPLTRTIQERALSNMPTCCPKSYVL</sequence>
<evidence type="ECO:0000313" key="1">
    <source>
        <dbReference type="EMBL" id="KYN33043.1"/>
    </source>
</evidence>
<dbReference type="AlphaFoldDB" id="A0A195EXT8"/>
<dbReference type="Proteomes" id="UP000078541">
    <property type="component" value="Unassembled WGS sequence"/>
</dbReference>
<dbReference type="EMBL" id="KQ981920">
    <property type="protein sequence ID" value="KYN33043.1"/>
    <property type="molecule type" value="Genomic_DNA"/>
</dbReference>
<evidence type="ECO:0000313" key="2">
    <source>
        <dbReference type="Proteomes" id="UP000078541"/>
    </source>
</evidence>
<accession>A0A195EXT8</accession>
<protein>
    <submittedName>
        <fullName evidence="1">Uncharacterized protein</fullName>
    </submittedName>
</protein>